<dbReference type="Proteomes" id="UP000694565">
    <property type="component" value="Unplaced"/>
</dbReference>
<dbReference type="PANTHER" id="PTHR15286:SF16">
    <property type="entry name" value="RAS ASSOCIATION DOMAIN-CONTAINING PROTEIN 8"/>
    <property type="match status" value="1"/>
</dbReference>
<dbReference type="SUPFAM" id="SSF54236">
    <property type="entry name" value="Ubiquitin-like"/>
    <property type="match status" value="1"/>
</dbReference>
<dbReference type="Ensembl" id="ENSCLMT00005036388.1">
    <property type="protein sequence ID" value="ENSCLMP00005034966.1"/>
    <property type="gene ID" value="ENSCLMG00005016694.1"/>
</dbReference>
<sequence length="138" mass="15637">MEVKVLVDGLPRVVCGVTEETTCQDAVIALAQALGRPGRYTLQEKFKDFERCMAPGECLLETLEKYGEQARDVRLTLLHNGPSVEEFPTTAPRVLNYGIHRSLHATLLPRGKPKALRSHLYILPKKKKRKNCLRSQFH</sequence>
<evidence type="ECO:0000259" key="1">
    <source>
        <dbReference type="Pfam" id="PF21712"/>
    </source>
</evidence>
<dbReference type="InterPro" id="IPR033593">
    <property type="entry name" value="N-RASSF"/>
</dbReference>
<dbReference type="Pfam" id="PF21712">
    <property type="entry name" value="RASSF8-10_RA"/>
    <property type="match status" value="1"/>
</dbReference>
<dbReference type="InterPro" id="IPR029071">
    <property type="entry name" value="Ubiquitin-like_domsf"/>
</dbReference>
<protein>
    <submittedName>
        <fullName evidence="2">Ras association domain family member 11</fullName>
    </submittedName>
</protein>
<keyword evidence="3" id="KW-1185">Reference proteome</keyword>
<reference evidence="2" key="1">
    <citation type="submission" date="2025-08" db="UniProtKB">
        <authorList>
            <consortium name="Ensembl"/>
        </authorList>
    </citation>
    <scope>IDENTIFICATION</scope>
</reference>
<accession>A0A8C3G538</accession>
<feature type="domain" description="Ras association" evidence="1">
    <location>
        <begin position="17"/>
        <end position="78"/>
    </location>
</feature>
<evidence type="ECO:0000313" key="2">
    <source>
        <dbReference type="Ensembl" id="ENSCLMP00005034966.1"/>
    </source>
</evidence>
<name>A0A8C3G538_CYCLU</name>
<reference evidence="2" key="2">
    <citation type="submission" date="2025-09" db="UniProtKB">
        <authorList>
            <consortium name="Ensembl"/>
        </authorList>
    </citation>
    <scope>IDENTIFICATION</scope>
</reference>
<dbReference type="GeneTree" id="ENSGT00950000182839"/>
<evidence type="ECO:0000313" key="3">
    <source>
        <dbReference type="Proteomes" id="UP000694565"/>
    </source>
</evidence>
<dbReference type="PANTHER" id="PTHR15286">
    <property type="entry name" value="RAS-ASSOCIATING DOMAIN CONTAINING PROTEIN"/>
    <property type="match status" value="1"/>
</dbReference>
<organism evidence="2 3">
    <name type="scientific">Cyclopterus lumpus</name>
    <name type="common">Lumpsucker</name>
    <dbReference type="NCBI Taxonomy" id="8103"/>
    <lineage>
        <taxon>Eukaryota</taxon>
        <taxon>Metazoa</taxon>
        <taxon>Chordata</taxon>
        <taxon>Craniata</taxon>
        <taxon>Vertebrata</taxon>
        <taxon>Euteleostomi</taxon>
        <taxon>Actinopterygii</taxon>
        <taxon>Neopterygii</taxon>
        <taxon>Teleostei</taxon>
        <taxon>Neoteleostei</taxon>
        <taxon>Acanthomorphata</taxon>
        <taxon>Eupercaria</taxon>
        <taxon>Perciformes</taxon>
        <taxon>Cottioidei</taxon>
        <taxon>Cottales</taxon>
        <taxon>Cyclopteridae</taxon>
        <taxon>Cyclopterus</taxon>
    </lineage>
</organism>
<proteinExistence type="predicted"/>
<dbReference type="Gene3D" id="3.10.20.90">
    <property type="entry name" value="Phosphatidylinositol 3-kinase Catalytic Subunit, Chain A, domain 1"/>
    <property type="match status" value="1"/>
</dbReference>
<dbReference type="InterPro" id="IPR048945">
    <property type="entry name" value="RASSF8/10_RA"/>
</dbReference>
<dbReference type="AlphaFoldDB" id="A0A8C3G538"/>